<feature type="domain" description="Essential protein Yae1 N-terminal" evidence="1">
    <location>
        <begin position="28"/>
        <end position="61"/>
    </location>
</feature>
<sequence>MEDNTTDELFEITAKNYQKLSQNLEKEGFREGKSDGSDKIFQKSFDSGYEDGFKIGFCLGRRKDSKAKLGRCQLCINKQLMEMSEVEAREIVNRNYETILKEPPN</sequence>
<proteinExistence type="predicted"/>
<accession>A0A9N9RZL1</accession>
<dbReference type="Pfam" id="PF09811">
    <property type="entry name" value="Yae1_N"/>
    <property type="match status" value="1"/>
</dbReference>
<reference evidence="2" key="1">
    <citation type="submission" date="2022-01" db="EMBL/GenBank/DDBJ databases">
        <authorList>
            <person name="King R."/>
        </authorList>
    </citation>
    <scope>NUCLEOTIDE SEQUENCE</scope>
</reference>
<organism evidence="2 3">
    <name type="scientific">Chironomus riparius</name>
    <dbReference type="NCBI Taxonomy" id="315576"/>
    <lineage>
        <taxon>Eukaryota</taxon>
        <taxon>Metazoa</taxon>
        <taxon>Ecdysozoa</taxon>
        <taxon>Arthropoda</taxon>
        <taxon>Hexapoda</taxon>
        <taxon>Insecta</taxon>
        <taxon>Pterygota</taxon>
        <taxon>Neoptera</taxon>
        <taxon>Endopterygota</taxon>
        <taxon>Diptera</taxon>
        <taxon>Nematocera</taxon>
        <taxon>Chironomoidea</taxon>
        <taxon>Chironomidae</taxon>
        <taxon>Chironominae</taxon>
        <taxon>Chironomus</taxon>
    </lineage>
</organism>
<dbReference type="EMBL" id="OU895879">
    <property type="protein sequence ID" value="CAG9807063.1"/>
    <property type="molecule type" value="Genomic_DNA"/>
</dbReference>
<dbReference type="AlphaFoldDB" id="A0A9N9RZL1"/>
<evidence type="ECO:0000313" key="2">
    <source>
        <dbReference type="EMBL" id="CAG9807063.1"/>
    </source>
</evidence>
<reference evidence="2" key="2">
    <citation type="submission" date="2022-10" db="EMBL/GenBank/DDBJ databases">
        <authorList>
            <consortium name="ENA_rothamsted_submissions"/>
            <consortium name="culmorum"/>
            <person name="King R."/>
        </authorList>
    </citation>
    <scope>NUCLEOTIDE SEQUENCE</scope>
</reference>
<evidence type="ECO:0000313" key="3">
    <source>
        <dbReference type="Proteomes" id="UP001153620"/>
    </source>
</evidence>
<keyword evidence="3" id="KW-1185">Reference proteome</keyword>
<evidence type="ECO:0000259" key="1">
    <source>
        <dbReference type="Pfam" id="PF09811"/>
    </source>
</evidence>
<gene>
    <name evidence="2" type="ORF">CHIRRI_LOCUS9913</name>
</gene>
<name>A0A9N9RZL1_9DIPT</name>
<dbReference type="OrthoDB" id="20086at2759"/>
<dbReference type="Proteomes" id="UP001153620">
    <property type="component" value="Chromosome 3"/>
</dbReference>
<dbReference type="InterPro" id="IPR019191">
    <property type="entry name" value="Essential_protein_Yae1_N"/>
</dbReference>
<protein>
    <recommendedName>
        <fullName evidence="1">Essential protein Yae1 N-terminal domain-containing protein</fullName>
    </recommendedName>
</protein>